<dbReference type="GO" id="GO:0000976">
    <property type="term" value="F:transcription cis-regulatory region binding"/>
    <property type="evidence" value="ECO:0007669"/>
    <property type="project" value="TreeGrafter"/>
</dbReference>
<dbReference type="CDD" id="cd00156">
    <property type="entry name" value="REC"/>
    <property type="match status" value="1"/>
</dbReference>
<dbReference type="SUPFAM" id="SSF52172">
    <property type="entry name" value="CheY-like"/>
    <property type="match status" value="1"/>
</dbReference>
<dbReference type="EMBL" id="CP011308">
    <property type="protein sequence ID" value="AKF24299.1"/>
    <property type="molecule type" value="Genomic_DNA"/>
</dbReference>
<evidence type="ECO:0000256" key="5">
    <source>
        <dbReference type="ARBA" id="ARBA00023163"/>
    </source>
</evidence>
<keyword evidence="2" id="KW-0902">Two-component regulatory system</keyword>
<dbReference type="PANTHER" id="PTHR48111:SF1">
    <property type="entry name" value="TWO-COMPONENT RESPONSE REGULATOR ORR33"/>
    <property type="match status" value="1"/>
</dbReference>
<feature type="modified residue" description="4-aspartylphosphate" evidence="6">
    <location>
        <position position="70"/>
    </location>
</feature>
<dbReference type="GO" id="GO:0006355">
    <property type="term" value="P:regulation of DNA-templated transcription"/>
    <property type="evidence" value="ECO:0007669"/>
    <property type="project" value="InterPro"/>
</dbReference>
<dbReference type="InterPro" id="IPR001867">
    <property type="entry name" value="OmpR/PhoB-type_DNA-bd"/>
</dbReference>
<evidence type="ECO:0000313" key="10">
    <source>
        <dbReference type="EMBL" id="AKF24299.1"/>
    </source>
</evidence>
<dbReference type="SMART" id="SM00862">
    <property type="entry name" value="Trans_reg_C"/>
    <property type="match status" value="1"/>
</dbReference>
<proteinExistence type="predicted"/>
<dbReference type="GO" id="GO:0000156">
    <property type="term" value="F:phosphorelay response regulator activity"/>
    <property type="evidence" value="ECO:0007669"/>
    <property type="project" value="TreeGrafter"/>
</dbReference>
<keyword evidence="5" id="KW-0804">Transcription</keyword>
<dbReference type="AlphaFoldDB" id="A0A7U4LZY5"/>
<dbReference type="PROSITE" id="PS51755">
    <property type="entry name" value="OMPR_PHOB"/>
    <property type="match status" value="1"/>
</dbReference>
<reference evidence="10 11" key="1">
    <citation type="submission" date="2015-04" db="EMBL/GenBank/DDBJ databases">
        <title>Complete genome sequence of Sulfurovum lithotrophicum ATCC BAA-797T.</title>
        <authorList>
            <person name="Ahn J."/>
            <person name="Park G."/>
            <person name="Jeon W."/>
            <person name="Jang Y."/>
            <person name="Jang M."/>
            <person name="Lee H."/>
            <person name="Lee H."/>
        </authorList>
    </citation>
    <scope>NUCLEOTIDE SEQUENCE [LARGE SCALE GENOMIC DNA]</scope>
    <source>
        <strain evidence="11">ATCC BAA-797 / 42BKT</strain>
    </source>
</reference>
<dbReference type="Proteomes" id="UP000034444">
    <property type="component" value="Chromosome"/>
</dbReference>
<evidence type="ECO:0000259" key="8">
    <source>
        <dbReference type="PROSITE" id="PS50110"/>
    </source>
</evidence>
<evidence type="ECO:0000256" key="6">
    <source>
        <dbReference type="PROSITE-ProRule" id="PRU00169"/>
    </source>
</evidence>
<name>A0A7U4LZY5_9BACT</name>
<keyword evidence="4 7" id="KW-0238">DNA-binding</keyword>
<dbReference type="Pfam" id="PF00486">
    <property type="entry name" value="Trans_reg_C"/>
    <property type="match status" value="1"/>
</dbReference>
<evidence type="ECO:0000313" key="11">
    <source>
        <dbReference type="Proteomes" id="UP000034444"/>
    </source>
</evidence>
<organism evidence="10 11">
    <name type="scientific">Sulfurovum lithotrophicum</name>
    <dbReference type="NCBI Taxonomy" id="206403"/>
    <lineage>
        <taxon>Bacteria</taxon>
        <taxon>Pseudomonadati</taxon>
        <taxon>Campylobacterota</taxon>
        <taxon>Epsilonproteobacteria</taxon>
        <taxon>Campylobacterales</taxon>
        <taxon>Sulfurovaceae</taxon>
        <taxon>Sulfurovum</taxon>
    </lineage>
</organism>
<evidence type="ECO:0000259" key="9">
    <source>
        <dbReference type="PROSITE" id="PS51755"/>
    </source>
</evidence>
<dbReference type="InterPro" id="IPR001789">
    <property type="entry name" value="Sig_transdc_resp-reg_receiver"/>
</dbReference>
<dbReference type="InterPro" id="IPR036388">
    <property type="entry name" value="WH-like_DNA-bd_sf"/>
</dbReference>
<gene>
    <name evidence="10" type="ORF">YH65_01985</name>
</gene>
<evidence type="ECO:0000256" key="1">
    <source>
        <dbReference type="ARBA" id="ARBA00022553"/>
    </source>
</evidence>
<dbReference type="RefSeq" id="WP_046550399.1">
    <property type="nucleotide sequence ID" value="NZ_CP011308.1"/>
</dbReference>
<dbReference type="PROSITE" id="PS50110">
    <property type="entry name" value="RESPONSE_REGULATORY"/>
    <property type="match status" value="1"/>
</dbReference>
<keyword evidence="1 6" id="KW-0597">Phosphoprotein</keyword>
<dbReference type="SMART" id="SM00448">
    <property type="entry name" value="REC"/>
    <property type="match status" value="1"/>
</dbReference>
<evidence type="ECO:0000256" key="2">
    <source>
        <dbReference type="ARBA" id="ARBA00023012"/>
    </source>
</evidence>
<dbReference type="GO" id="GO:0005829">
    <property type="term" value="C:cytosol"/>
    <property type="evidence" value="ECO:0007669"/>
    <property type="project" value="TreeGrafter"/>
</dbReference>
<dbReference type="Gene3D" id="1.10.10.10">
    <property type="entry name" value="Winged helix-like DNA-binding domain superfamily/Winged helix DNA-binding domain"/>
    <property type="match status" value="1"/>
</dbReference>
<feature type="DNA-binding region" description="OmpR/PhoB-type" evidence="7">
    <location>
        <begin position="148"/>
        <end position="243"/>
    </location>
</feature>
<dbReference type="KEGG" id="slh:YH65_01985"/>
<dbReference type="CDD" id="cd00383">
    <property type="entry name" value="trans_reg_C"/>
    <property type="match status" value="1"/>
</dbReference>
<accession>A0A7U4LZY5</accession>
<dbReference type="InterPro" id="IPR011006">
    <property type="entry name" value="CheY-like_superfamily"/>
</dbReference>
<evidence type="ECO:0000256" key="7">
    <source>
        <dbReference type="PROSITE-ProRule" id="PRU01091"/>
    </source>
</evidence>
<keyword evidence="3" id="KW-0805">Transcription regulation</keyword>
<evidence type="ECO:0000256" key="4">
    <source>
        <dbReference type="ARBA" id="ARBA00023125"/>
    </source>
</evidence>
<dbReference type="Gene3D" id="3.40.50.2300">
    <property type="match status" value="1"/>
</dbReference>
<evidence type="ECO:0008006" key="12">
    <source>
        <dbReference type="Google" id="ProtNLM"/>
    </source>
</evidence>
<dbReference type="OrthoDB" id="8912111at2"/>
<evidence type="ECO:0000256" key="3">
    <source>
        <dbReference type="ARBA" id="ARBA00023015"/>
    </source>
</evidence>
<keyword evidence="11" id="KW-1185">Reference proteome</keyword>
<feature type="domain" description="Response regulatory" evidence="8">
    <location>
        <begin position="15"/>
        <end position="135"/>
    </location>
</feature>
<reference evidence="11" key="2">
    <citation type="journal article" date="2017" name="Stand. Genomic Sci.">
        <title>Complete genome sequence of the sulfur-oxidizing chemolithoautotrophic Sulfurovum lithotrophicum 42BKTT.</title>
        <authorList>
            <person name="Jeon W."/>
            <person name="Priscilla L."/>
            <person name="Park G."/>
            <person name="Lee H."/>
            <person name="Lee N."/>
            <person name="Lee D."/>
            <person name="Kwon H."/>
            <person name="Ahn I."/>
            <person name="Lee C."/>
            <person name="Lee H."/>
            <person name="Ahn J."/>
        </authorList>
    </citation>
    <scope>NUCLEOTIDE SEQUENCE [LARGE SCALE GENOMIC DNA]</scope>
    <source>
        <strain evidence="11">ATCC BAA-797 / 42BKT</strain>
    </source>
</reference>
<dbReference type="InterPro" id="IPR039420">
    <property type="entry name" value="WalR-like"/>
</dbReference>
<feature type="domain" description="OmpR/PhoB-type" evidence="9">
    <location>
        <begin position="148"/>
        <end position="243"/>
    </location>
</feature>
<dbReference type="GO" id="GO:0032993">
    <property type="term" value="C:protein-DNA complex"/>
    <property type="evidence" value="ECO:0007669"/>
    <property type="project" value="TreeGrafter"/>
</dbReference>
<protein>
    <recommendedName>
        <fullName evidence="12">DNA-binding response regulator</fullName>
    </recommendedName>
</protein>
<dbReference type="PANTHER" id="PTHR48111">
    <property type="entry name" value="REGULATOR OF RPOS"/>
    <property type="match status" value="1"/>
</dbReference>
<sequence>MIGYKRLFELTNAYSVLLVEDYEPLRNDMAEMLEDLFETVVAASNGVEALGLYDEYRTKRHRTFDIVISDIQMPLMNGVDLCEALRERNEEQQIIILSAHTDSKYLLRLINLGIAQFISKPVQHDRLFDSLSFVCGKVSKENATVSQGSMLDLGEKMFWDKERSLLTQNGYPVQLTRHETFLMQLLVRKAEQVCTGEEILHYFYLESVELDEKNIRNLVFKLRKKLPKSVISSIYGMGYKFSLFSQSF</sequence>
<dbReference type="Pfam" id="PF00072">
    <property type="entry name" value="Response_reg"/>
    <property type="match status" value="1"/>
</dbReference>